<dbReference type="AlphaFoldDB" id="A0A518IJ23"/>
<name>A0A518IJ23_9PLAN</name>
<dbReference type="PANTHER" id="PTHR33747">
    <property type="entry name" value="UPF0225 PROTEIN SCO1677"/>
    <property type="match status" value="1"/>
</dbReference>
<dbReference type="EMBL" id="CP037452">
    <property type="protein sequence ID" value="QDV53094.1"/>
    <property type="molecule type" value="Genomic_DNA"/>
</dbReference>
<organism evidence="1 2">
    <name type="scientific">Gimesia fumaroli</name>
    <dbReference type="NCBI Taxonomy" id="2527976"/>
    <lineage>
        <taxon>Bacteria</taxon>
        <taxon>Pseudomonadati</taxon>
        <taxon>Planctomycetota</taxon>
        <taxon>Planctomycetia</taxon>
        <taxon>Planctomycetales</taxon>
        <taxon>Planctomycetaceae</taxon>
        <taxon>Gimesia</taxon>
    </lineage>
</organism>
<proteinExistence type="predicted"/>
<evidence type="ECO:0000313" key="2">
    <source>
        <dbReference type="Proteomes" id="UP000318313"/>
    </source>
</evidence>
<dbReference type="PANTHER" id="PTHR33747:SF1">
    <property type="entry name" value="ADENYLATE CYCLASE-ASSOCIATED CAP C-TERMINAL DOMAIN-CONTAINING PROTEIN"/>
    <property type="match status" value="1"/>
</dbReference>
<reference evidence="1 2" key="1">
    <citation type="submission" date="2019-03" db="EMBL/GenBank/DDBJ databases">
        <title>Deep-cultivation of Planctomycetes and their phenomic and genomic characterization uncovers novel biology.</title>
        <authorList>
            <person name="Wiegand S."/>
            <person name="Jogler M."/>
            <person name="Boedeker C."/>
            <person name="Pinto D."/>
            <person name="Vollmers J."/>
            <person name="Rivas-Marin E."/>
            <person name="Kohn T."/>
            <person name="Peeters S.H."/>
            <person name="Heuer A."/>
            <person name="Rast P."/>
            <person name="Oberbeckmann S."/>
            <person name="Bunk B."/>
            <person name="Jeske O."/>
            <person name="Meyerdierks A."/>
            <person name="Storesund J.E."/>
            <person name="Kallscheuer N."/>
            <person name="Luecker S."/>
            <person name="Lage O.M."/>
            <person name="Pohl T."/>
            <person name="Merkel B.J."/>
            <person name="Hornburger P."/>
            <person name="Mueller R.-W."/>
            <person name="Bruemmer F."/>
            <person name="Labrenz M."/>
            <person name="Spormann A.M."/>
            <person name="Op den Camp H."/>
            <person name="Overmann J."/>
            <person name="Amann R."/>
            <person name="Jetten M.S.M."/>
            <person name="Mascher T."/>
            <person name="Medema M.H."/>
            <person name="Devos D.P."/>
            <person name="Kaster A.-K."/>
            <person name="Ovreas L."/>
            <person name="Rohde M."/>
            <person name="Galperin M.Y."/>
            <person name="Jogler C."/>
        </authorList>
    </citation>
    <scope>NUCLEOTIDE SEQUENCE [LARGE SCALE GENOMIC DNA]</scope>
    <source>
        <strain evidence="1 2">Enr17</strain>
    </source>
</reference>
<evidence type="ECO:0000313" key="1">
    <source>
        <dbReference type="EMBL" id="QDV53094.1"/>
    </source>
</evidence>
<dbReference type="InterPro" id="IPR004027">
    <property type="entry name" value="SEC_C_motif"/>
</dbReference>
<dbReference type="Gene3D" id="3.10.450.50">
    <property type="match status" value="1"/>
</dbReference>
<dbReference type="SUPFAM" id="SSF103642">
    <property type="entry name" value="Sec-C motif"/>
    <property type="match status" value="1"/>
</dbReference>
<dbReference type="Proteomes" id="UP000318313">
    <property type="component" value="Chromosome"/>
</dbReference>
<dbReference type="Pfam" id="PF02810">
    <property type="entry name" value="SEC-C"/>
    <property type="match status" value="1"/>
</dbReference>
<dbReference type="InterPro" id="IPR011989">
    <property type="entry name" value="ARM-like"/>
</dbReference>
<keyword evidence="2" id="KW-1185">Reference proteome</keyword>
<protein>
    <recommendedName>
        <fullName evidence="3">Preprotein translocase subunit SecA</fullName>
    </recommendedName>
</protein>
<dbReference type="KEGG" id="gfm:Enr17x_51650"/>
<sequence>MLVTFFPAIQKPFAFSQNHLESGHWNTYDVRFAKQDTAGRMNEMRLPEEQIKQAILHPDLDARTLALQYFTKSFTEDTTIMPLVIKAVEQYGREPSIPLIKESFHLPQTQTTIEWCIDELRHHENSDDSRYAYALSDLLTHADPQLTRTRESEILALPCFDRILAYAFSERIQLLDEDADSLWKKLFDFCESESDPDLYDMDLPHACRLSEALGRLGSEVADRVLELLNEEIDYSESSPRLLMQGFLLYLAGDLRLIESVPLLIESLKIIDDWHNEEAQRALVKIGGDVVVEVVVNEFPTEDWHFQISGSSVLENIHSDLAIQKSIELFIEEPDDTILPFLGQATLSHFSTDAIEPVCEFIRTTAIDPDVLSLRETLIAVSTVLGVEFPEYEVWKQANEEAESTRRALYSEQLGNHTFGFSGDLLVDLEEDAADTEIEPVTQPTYFPNTIVREEARIGRNDPCPCGSGKKYKKCCLNKS</sequence>
<dbReference type="Gene3D" id="1.25.10.10">
    <property type="entry name" value="Leucine-rich Repeat Variant"/>
    <property type="match status" value="1"/>
</dbReference>
<accession>A0A518IJ23</accession>
<evidence type="ECO:0008006" key="3">
    <source>
        <dbReference type="Google" id="ProtNLM"/>
    </source>
</evidence>
<gene>
    <name evidence="1" type="ORF">Enr17x_51650</name>
</gene>